<organism evidence="1 2">
    <name type="scientific">Agrococcus citreus</name>
    <dbReference type="NCBI Taxonomy" id="84643"/>
    <lineage>
        <taxon>Bacteria</taxon>
        <taxon>Bacillati</taxon>
        <taxon>Actinomycetota</taxon>
        <taxon>Actinomycetes</taxon>
        <taxon>Micrococcales</taxon>
        <taxon>Microbacteriaceae</taxon>
        <taxon>Agrococcus</taxon>
    </lineage>
</organism>
<reference evidence="1 2" key="1">
    <citation type="journal article" date="2019" name="Int. J. Syst. Evol. Microbiol.">
        <title>The Global Catalogue of Microorganisms (GCM) 10K type strain sequencing project: providing services to taxonomists for standard genome sequencing and annotation.</title>
        <authorList>
            <consortium name="The Broad Institute Genomics Platform"/>
            <consortium name="The Broad Institute Genome Sequencing Center for Infectious Disease"/>
            <person name="Wu L."/>
            <person name="Ma J."/>
        </authorList>
    </citation>
    <scope>NUCLEOTIDE SEQUENCE [LARGE SCALE GENOMIC DNA]</scope>
    <source>
        <strain evidence="1 2">JCM 12398</strain>
    </source>
</reference>
<gene>
    <name evidence="1" type="ORF">GCM10009640_24010</name>
</gene>
<name>A0ABN1Z294_9MICO</name>
<dbReference type="EMBL" id="BAAAKK010000005">
    <property type="protein sequence ID" value="GAA1425433.1"/>
    <property type="molecule type" value="Genomic_DNA"/>
</dbReference>
<accession>A0ABN1Z294</accession>
<protein>
    <submittedName>
        <fullName evidence="1">Uncharacterized protein</fullName>
    </submittedName>
</protein>
<keyword evidence="2" id="KW-1185">Reference proteome</keyword>
<dbReference type="Proteomes" id="UP001501266">
    <property type="component" value="Unassembled WGS sequence"/>
</dbReference>
<sequence length="236" mass="25448">MWVWVPEAAPPDPVALARFASAQRVTDAFVSVPWGGPSADTVASADALRAHGVRVAALGGVEDWTGVEAVAWMERAVAGWPFDGVHLDIEPWGRADWAGRERELLDALERTVHDVAARSSLPVEVDLAPWVADEHPAAFTRIARRANAVALMAYRDRAPDILRVSDAARRILSSSRIAYRVGVDTAPAADPRATFADDGSAVLERELARVAARLAADARFAGVAVHDAQHWMALPR</sequence>
<proteinExistence type="predicted"/>
<comment type="caution">
    <text evidence="1">The sequence shown here is derived from an EMBL/GenBank/DDBJ whole genome shotgun (WGS) entry which is preliminary data.</text>
</comment>
<evidence type="ECO:0000313" key="2">
    <source>
        <dbReference type="Proteomes" id="UP001501266"/>
    </source>
</evidence>
<evidence type="ECO:0000313" key="1">
    <source>
        <dbReference type="EMBL" id="GAA1425433.1"/>
    </source>
</evidence>